<dbReference type="InterPro" id="IPR023214">
    <property type="entry name" value="HAD_sf"/>
</dbReference>
<dbReference type="GO" id="GO:0016791">
    <property type="term" value="F:phosphatase activity"/>
    <property type="evidence" value="ECO:0007669"/>
    <property type="project" value="UniProtKB-ARBA"/>
</dbReference>
<keyword evidence="2" id="KW-1185">Reference proteome</keyword>
<reference evidence="1 2" key="1">
    <citation type="journal article" date="2019" name="Nat. Ecol. Evol.">
        <title>Megaphylogeny resolves global patterns of mushroom evolution.</title>
        <authorList>
            <person name="Varga T."/>
            <person name="Krizsan K."/>
            <person name="Foldi C."/>
            <person name="Dima B."/>
            <person name="Sanchez-Garcia M."/>
            <person name="Sanchez-Ramirez S."/>
            <person name="Szollosi G.J."/>
            <person name="Szarkandi J.G."/>
            <person name="Papp V."/>
            <person name="Albert L."/>
            <person name="Andreopoulos W."/>
            <person name="Angelini C."/>
            <person name="Antonin V."/>
            <person name="Barry K.W."/>
            <person name="Bougher N.L."/>
            <person name="Buchanan P."/>
            <person name="Buyck B."/>
            <person name="Bense V."/>
            <person name="Catcheside P."/>
            <person name="Chovatia M."/>
            <person name="Cooper J."/>
            <person name="Damon W."/>
            <person name="Desjardin D."/>
            <person name="Finy P."/>
            <person name="Geml J."/>
            <person name="Haridas S."/>
            <person name="Hughes K."/>
            <person name="Justo A."/>
            <person name="Karasinski D."/>
            <person name="Kautmanova I."/>
            <person name="Kiss B."/>
            <person name="Kocsube S."/>
            <person name="Kotiranta H."/>
            <person name="LaButti K.M."/>
            <person name="Lechner B.E."/>
            <person name="Liimatainen K."/>
            <person name="Lipzen A."/>
            <person name="Lukacs Z."/>
            <person name="Mihaltcheva S."/>
            <person name="Morgado L.N."/>
            <person name="Niskanen T."/>
            <person name="Noordeloos M.E."/>
            <person name="Ohm R.A."/>
            <person name="Ortiz-Santana B."/>
            <person name="Ovrebo C."/>
            <person name="Racz N."/>
            <person name="Riley R."/>
            <person name="Savchenko A."/>
            <person name="Shiryaev A."/>
            <person name="Soop K."/>
            <person name="Spirin V."/>
            <person name="Szebenyi C."/>
            <person name="Tomsovsky M."/>
            <person name="Tulloss R.E."/>
            <person name="Uehling J."/>
            <person name="Grigoriev I.V."/>
            <person name="Vagvolgyi C."/>
            <person name="Papp T."/>
            <person name="Martin F.M."/>
            <person name="Miettinen O."/>
            <person name="Hibbett D.S."/>
            <person name="Nagy L.G."/>
        </authorList>
    </citation>
    <scope>NUCLEOTIDE SEQUENCE [LARGE SCALE GENOMIC DNA]</scope>
    <source>
        <strain evidence="1 2">CBS 121175</strain>
    </source>
</reference>
<gene>
    <name evidence="1" type="ORF">FA15DRAFT_684118</name>
</gene>
<dbReference type="Proteomes" id="UP000307440">
    <property type="component" value="Unassembled WGS sequence"/>
</dbReference>
<name>A0A5C3LCV0_COPMA</name>
<dbReference type="SUPFAM" id="SSF56784">
    <property type="entry name" value="HAD-like"/>
    <property type="match status" value="1"/>
</dbReference>
<evidence type="ECO:0000313" key="2">
    <source>
        <dbReference type="Proteomes" id="UP000307440"/>
    </source>
</evidence>
<dbReference type="Gene3D" id="3.40.50.1000">
    <property type="entry name" value="HAD superfamily/HAD-like"/>
    <property type="match status" value="1"/>
</dbReference>
<dbReference type="OrthoDB" id="1694274at2759"/>
<dbReference type="PANTHER" id="PTHR47829">
    <property type="entry name" value="HYDROLASE, PUTATIVE (AFU_ORTHOLOGUE AFUA_1G12880)-RELATED"/>
    <property type="match status" value="1"/>
</dbReference>
<dbReference type="PANTHER" id="PTHR47829:SF1">
    <property type="entry name" value="HAD FAMILY PHOSPHATASE"/>
    <property type="match status" value="1"/>
</dbReference>
<dbReference type="InterPro" id="IPR006439">
    <property type="entry name" value="HAD-SF_hydro_IA"/>
</dbReference>
<feature type="non-terminal residue" evidence="1">
    <location>
        <position position="251"/>
    </location>
</feature>
<dbReference type="STRING" id="230819.A0A5C3LCV0"/>
<organism evidence="1 2">
    <name type="scientific">Coprinopsis marcescibilis</name>
    <name type="common">Agaric fungus</name>
    <name type="synonym">Psathyrella marcescibilis</name>
    <dbReference type="NCBI Taxonomy" id="230819"/>
    <lineage>
        <taxon>Eukaryota</taxon>
        <taxon>Fungi</taxon>
        <taxon>Dikarya</taxon>
        <taxon>Basidiomycota</taxon>
        <taxon>Agaricomycotina</taxon>
        <taxon>Agaricomycetes</taxon>
        <taxon>Agaricomycetidae</taxon>
        <taxon>Agaricales</taxon>
        <taxon>Agaricineae</taxon>
        <taxon>Psathyrellaceae</taxon>
        <taxon>Coprinopsis</taxon>
    </lineage>
</organism>
<dbReference type="InterPro" id="IPR052898">
    <property type="entry name" value="ACAD10-like"/>
</dbReference>
<dbReference type="SFLD" id="SFLDG01129">
    <property type="entry name" value="C1.5:_HAD__Beta-PGM__Phosphata"/>
    <property type="match status" value="1"/>
</dbReference>
<evidence type="ECO:0000313" key="1">
    <source>
        <dbReference type="EMBL" id="TFK29786.1"/>
    </source>
</evidence>
<dbReference type="Gene3D" id="1.10.150.240">
    <property type="entry name" value="Putative phosphatase, domain 2"/>
    <property type="match status" value="1"/>
</dbReference>
<proteinExistence type="predicted"/>
<dbReference type="InterPro" id="IPR023198">
    <property type="entry name" value="PGP-like_dom2"/>
</dbReference>
<dbReference type="SFLD" id="SFLDS00003">
    <property type="entry name" value="Haloacid_Dehalogenase"/>
    <property type="match status" value="1"/>
</dbReference>
<sequence length="251" mass="28153">MPSSDLAPPGPPPRSYKAVIFDIGGVVMKSPFIAIAAYEREQGLPENYINTSIVGHGSNGAWQRFERGEIDLSTFYPAFSRDLSDVVKGNTWYKAYCERRKIRCPILPEKLDIDGRELFGSMMRTSQGYDPHIKEAILRIRAEGKHKVIALTNNFARVDIPETERDFLGWKEGPTPKHLLDLFDDFCDSSTLGMRKPEAGFYLAACKRNSIEPKDAIFLDDIGINLKAASELGMDTIHVQIGRTLEATKEL</sequence>
<dbReference type="CDD" id="cd02603">
    <property type="entry name" value="HAD_sEH-N_like"/>
    <property type="match status" value="1"/>
</dbReference>
<dbReference type="AlphaFoldDB" id="A0A5C3LCV0"/>
<dbReference type="Pfam" id="PF00702">
    <property type="entry name" value="Hydrolase"/>
    <property type="match status" value="1"/>
</dbReference>
<protein>
    <submittedName>
        <fullName evidence="1">HAD-like protein</fullName>
    </submittedName>
</protein>
<accession>A0A5C3LCV0</accession>
<dbReference type="InterPro" id="IPR036412">
    <property type="entry name" value="HAD-like_sf"/>
</dbReference>
<dbReference type="NCBIfam" id="TIGR01509">
    <property type="entry name" value="HAD-SF-IA-v3"/>
    <property type="match status" value="1"/>
</dbReference>
<dbReference type="EMBL" id="ML210147">
    <property type="protein sequence ID" value="TFK29786.1"/>
    <property type="molecule type" value="Genomic_DNA"/>
</dbReference>